<accession>A0A6A5B715</accession>
<dbReference type="AlphaFoldDB" id="A0A6A5B715"/>
<dbReference type="RefSeq" id="XP_044558080.1">
    <property type="nucleotide sequence ID" value="XM_044712442.1"/>
</dbReference>
<keyword evidence="3" id="KW-1185">Reference proteome</keyword>
<dbReference type="VEuPathDB" id="AmoebaDB:NF0056220"/>
<evidence type="ECO:0000313" key="3">
    <source>
        <dbReference type="Proteomes" id="UP000444721"/>
    </source>
</evidence>
<dbReference type="Proteomes" id="UP000444721">
    <property type="component" value="Unassembled WGS sequence"/>
</dbReference>
<feature type="region of interest" description="Disordered" evidence="1">
    <location>
        <begin position="57"/>
        <end position="77"/>
    </location>
</feature>
<dbReference type="VEuPathDB" id="AmoebaDB:FDP41_008574"/>
<protein>
    <submittedName>
        <fullName evidence="2">Uncharacterized protein</fullName>
    </submittedName>
</protein>
<sequence length="182" mass="21539">MKPSIPQLDQSLNHHEESTVELIQKSMNEWSGGCGQRICPFCLRAISYDVGCMDSRTPYDSRSSDEEGKMNDDEEEYSQFATSHDNDILFKHVSKCLNLWKMERRRRIDSERKRLMSKLMSEQTISEEESFHKRKMNEMGEMHLSNKKTKIEFKYDTLSQVGSDMIYHIMEYLDWRFCVLVA</sequence>
<proteinExistence type="predicted"/>
<dbReference type="VEuPathDB" id="AmoebaDB:NfTy_092360"/>
<organism evidence="2 3">
    <name type="scientific">Naegleria fowleri</name>
    <name type="common">Brain eating amoeba</name>
    <dbReference type="NCBI Taxonomy" id="5763"/>
    <lineage>
        <taxon>Eukaryota</taxon>
        <taxon>Discoba</taxon>
        <taxon>Heterolobosea</taxon>
        <taxon>Tetramitia</taxon>
        <taxon>Eutetramitia</taxon>
        <taxon>Vahlkampfiidae</taxon>
        <taxon>Naegleria</taxon>
    </lineage>
</organism>
<name>A0A6A5B715_NAEFO</name>
<comment type="caution">
    <text evidence="2">The sequence shown here is derived from an EMBL/GenBank/DDBJ whole genome shotgun (WGS) entry which is preliminary data.</text>
</comment>
<feature type="compositionally biased region" description="Basic and acidic residues" evidence="1">
    <location>
        <begin position="57"/>
        <end position="71"/>
    </location>
</feature>
<evidence type="ECO:0000313" key="2">
    <source>
        <dbReference type="EMBL" id="KAF0973367.1"/>
    </source>
</evidence>
<evidence type="ECO:0000256" key="1">
    <source>
        <dbReference type="SAM" id="MobiDB-lite"/>
    </source>
</evidence>
<reference evidence="2 3" key="1">
    <citation type="journal article" date="2019" name="Sci. Rep.">
        <title>Nanopore sequencing improves the draft genome of the human pathogenic amoeba Naegleria fowleri.</title>
        <authorList>
            <person name="Liechti N."/>
            <person name="Schurch N."/>
            <person name="Bruggmann R."/>
            <person name="Wittwer M."/>
        </authorList>
    </citation>
    <scope>NUCLEOTIDE SEQUENCE [LARGE SCALE GENOMIC DNA]</scope>
    <source>
        <strain evidence="2 3">ATCC 30894</strain>
    </source>
</reference>
<gene>
    <name evidence="2" type="ORF">FDP41_008574</name>
</gene>
<dbReference type="EMBL" id="VFQX01000061">
    <property type="protein sequence ID" value="KAF0973367.1"/>
    <property type="molecule type" value="Genomic_DNA"/>
</dbReference>
<dbReference type="GeneID" id="68115792"/>